<dbReference type="AlphaFoldDB" id="A0A2N9DTH2"/>
<dbReference type="PANTHER" id="PTHR40027">
    <property type="entry name" value="CELL DIVISION PROTEIN DIVIC"/>
    <property type="match status" value="1"/>
</dbReference>
<dbReference type="GO" id="GO:0051301">
    <property type="term" value="P:cell division"/>
    <property type="evidence" value="ECO:0007669"/>
    <property type="project" value="InterPro"/>
</dbReference>
<dbReference type="InterPro" id="IPR039076">
    <property type="entry name" value="DivIC"/>
</dbReference>
<keyword evidence="2" id="KW-0812">Transmembrane</keyword>
<protein>
    <submittedName>
        <fullName evidence="3">Septum formation initiator family protein</fullName>
    </submittedName>
</protein>
<evidence type="ECO:0000313" key="3">
    <source>
        <dbReference type="EMBL" id="SPC36866.1"/>
    </source>
</evidence>
<keyword evidence="4" id="KW-1185">Reference proteome</keyword>
<evidence type="ECO:0000256" key="2">
    <source>
        <dbReference type="SAM" id="Phobius"/>
    </source>
</evidence>
<feature type="coiled-coil region" evidence="1">
    <location>
        <begin position="63"/>
        <end position="97"/>
    </location>
</feature>
<dbReference type="Pfam" id="PF04977">
    <property type="entry name" value="DivIC"/>
    <property type="match status" value="1"/>
</dbReference>
<comment type="caution">
    <text evidence="3">The sequence shown here is derived from an EMBL/GenBank/DDBJ whole genome shotgun (WGS) entry which is preliminary data.</text>
</comment>
<organism evidence="3 4">
    <name type="scientific">Latilactobacillus fuchuensis</name>
    <dbReference type="NCBI Taxonomy" id="164393"/>
    <lineage>
        <taxon>Bacteria</taxon>
        <taxon>Bacillati</taxon>
        <taxon>Bacillota</taxon>
        <taxon>Bacilli</taxon>
        <taxon>Lactobacillales</taxon>
        <taxon>Lactobacillaceae</taxon>
        <taxon>Latilactobacillus</taxon>
    </lineage>
</organism>
<dbReference type="PANTHER" id="PTHR40027:SF1">
    <property type="entry name" value="CELL DIVISION PROTEIN DIVIC"/>
    <property type="match status" value="1"/>
</dbReference>
<evidence type="ECO:0000313" key="4">
    <source>
        <dbReference type="Proteomes" id="UP000238739"/>
    </source>
</evidence>
<keyword evidence="2" id="KW-1133">Transmembrane helix</keyword>
<dbReference type="Proteomes" id="UP000238739">
    <property type="component" value="Unassembled WGS sequence"/>
</dbReference>
<reference evidence="3" key="1">
    <citation type="submission" date="2018-01" db="EMBL/GenBank/DDBJ databases">
        <authorList>
            <person name="Chaillou S."/>
        </authorList>
    </citation>
    <scope>NUCLEOTIDE SEQUENCE [LARGE SCALE GENOMIC DNA]</scope>
    <source>
        <strain evidence="3">MFPC41A2801</strain>
    </source>
</reference>
<accession>A0A2N9DTH2</accession>
<evidence type="ECO:0000256" key="1">
    <source>
        <dbReference type="SAM" id="Coils"/>
    </source>
</evidence>
<keyword evidence="2" id="KW-0472">Membrane</keyword>
<name>A0A2N9DTH2_9LACO</name>
<proteinExistence type="predicted"/>
<keyword evidence="1" id="KW-0175">Coiled coil</keyword>
<feature type="transmembrane region" description="Helical" evidence="2">
    <location>
        <begin position="38"/>
        <end position="57"/>
    </location>
</feature>
<dbReference type="InterPro" id="IPR007060">
    <property type="entry name" value="FtsL/DivIC"/>
</dbReference>
<gene>
    <name evidence="3" type="ORF">LFUMFP_120079</name>
</gene>
<dbReference type="EMBL" id="OGVC01000004">
    <property type="protein sequence ID" value="SPC36866.1"/>
    <property type="molecule type" value="Genomic_DNA"/>
</dbReference>
<sequence>MVSQKITKIENDYTQQQAAQNRSKQQKAHVHQVHRRRLIGLSILAVCLVLVCGVQIFRTHQTLANVEQKQTVKKKQLKQAKAQESDLKIEVKQLHDDDYLAKYIRYKYYYSKDGETIYSLPQDKAPNLTQQQK</sequence>